<dbReference type="EMBL" id="AMCI01002883">
    <property type="protein sequence ID" value="EJX01610.1"/>
    <property type="molecule type" value="Genomic_DNA"/>
</dbReference>
<proteinExistence type="predicted"/>
<reference evidence="2" key="1">
    <citation type="journal article" date="2012" name="PLoS ONE">
        <title>Gene sets for utilization of primary and secondary nutrition supplies in the distal gut of endangered iberian lynx.</title>
        <authorList>
            <person name="Alcaide M."/>
            <person name="Messina E."/>
            <person name="Richter M."/>
            <person name="Bargiela R."/>
            <person name="Peplies J."/>
            <person name="Huws S.A."/>
            <person name="Newbold C.J."/>
            <person name="Golyshin P.N."/>
            <person name="Simon M.A."/>
            <person name="Lopez G."/>
            <person name="Yakimov M.M."/>
            <person name="Ferrer M."/>
        </authorList>
    </citation>
    <scope>NUCLEOTIDE SEQUENCE</scope>
</reference>
<feature type="non-terminal residue" evidence="2">
    <location>
        <position position="360"/>
    </location>
</feature>
<protein>
    <submittedName>
        <fullName evidence="2">Uncharacterized protein</fullName>
    </submittedName>
</protein>
<comment type="caution">
    <text evidence="2">The sequence shown here is derived from an EMBL/GenBank/DDBJ whole genome shotgun (WGS) entry which is preliminary data.</text>
</comment>
<gene>
    <name evidence="2" type="ORF">EVA_10284</name>
</gene>
<evidence type="ECO:0000256" key="1">
    <source>
        <dbReference type="SAM" id="MobiDB-lite"/>
    </source>
</evidence>
<feature type="compositionally biased region" description="Basic and acidic residues" evidence="1">
    <location>
        <begin position="175"/>
        <end position="184"/>
    </location>
</feature>
<organism evidence="2">
    <name type="scientific">gut metagenome</name>
    <dbReference type="NCBI Taxonomy" id="749906"/>
    <lineage>
        <taxon>unclassified sequences</taxon>
        <taxon>metagenomes</taxon>
        <taxon>organismal metagenomes</taxon>
    </lineage>
</organism>
<sequence length="360" mass="38849">VGRRGNHIYYTPCENGTTYIPSGVLEHSGMIFIGLMGENGTKRITSSLLPYRVGKGSDPNDMADAGHIDSLVSRLEKVLGEMELTGAVVRGATFIPKVEPDGTISWTNNQDLPNPAPQNIKGPKGDKGDAFQYADFTPEQLAGLKGDKGDPFKYTDFTQQQLEGLRGPQGVKGDQGLKGDKGDPFKYTDFTPEQLETLRGPQGEPGIAPQEMQTLAQQVRDDAGKVQASTQLIQSSATQISENKNAITKLESDTTVLHTTKGNPCVMSDSASWSVKGLKLFGQSHQWHTTGAQLLNPEWAEKKKVVDCGATFELQPDGAVAVSGKIDSGAGATFWYKDILPLLPKGETVTFCSQSQWGNM</sequence>
<name>J9GNW5_9ZZZZ</name>
<feature type="region of interest" description="Disordered" evidence="1">
    <location>
        <begin position="165"/>
        <end position="184"/>
    </location>
</feature>
<evidence type="ECO:0000313" key="2">
    <source>
        <dbReference type="EMBL" id="EJX01610.1"/>
    </source>
</evidence>
<dbReference type="AlphaFoldDB" id="J9GNW5"/>
<accession>J9GNW5</accession>
<feature type="non-terminal residue" evidence="2">
    <location>
        <position position="1"/>
    </location>
</feature>